<dbReference type="HOGENOM" id="CLU_3249602_0_0_9"/>
<evidence type="ECO:0000313" key="1">
    <source>
        <dbReference type="EMBL" id="EEG29404.1"/>
    </source>
</evidence>
<organism evidence="1 2">
    <name type="scientific">[Clostridium] methylpentosum DSM 5476</name>
    <dbReference type="NCBI Taxonomy" id="537013"/>
    <lineage>
        <taxon>Bacteria</taxon>
        <taxon>Bacillati</taxon>
        <taxon>Bacillota</taxon>
        <taxon>Clostridia</taxon>
        <taxon>Eubacteriales</taxon>
        <taxon>Oscillospiraceae</taxon>
        <taxon>Oscillospiraceae incertae sedis</taxon>
    </lineage>
</organism>
<reference evidence="1 2" key="2">
    <citation type="submission" date="2009-02" db="EMBL/GenBank/DDBJ databases">
        <title>Draft genome sequence of Clostridium methylpentosum (DSM 5476).</title>
        <authorList>
            <person name="Sudarsanam P."/>
            <person name="Ley R."/>
            <person name="Guruge J."/>
            <person name="Turnbaugh P.J."/>
            <person name="Mahowald M."/>
            <person name="Liep D."/>
            <person name="Gordon J."/>
        </authorList>
    </citation>
    <scope>NUCLEOTIDE SEQUENCE [LARGE SCALE GENOMIC DNA]</scope>
    <source>
        <strain evidence="1 2">DSM 5476</strain>
    </source>
</reference>
<reference evidence="1 2" key="1">
    <citation type="submission" date="2009-01" db="EMBL/GenBank/DDBJ databases">
        <authorList>
            <person name="Fulton L."/>
            <person name="Clifton S."/>
            <person name="Fulton B."/>
            <person name="Xu J."/>
            <person name="Minx P."/>
            <person name="Pepin K.H."/>
            <person name="Johnson M."/>
            <person name="Bhonagiri V."/>
            <person name="Nash W.E."/>
            <person name="Mardis E.R."/>
            <person name="Wilson R.K."/>
        </authorList>
    </citation>
    <scope>NUCLEOTIDE SEQUENCE [LARGE SCALE GENOMIC DNA]</scope>
    <source>
        <strain evidence="1 2">DSM 5476</strain>
    </source>
</reference>
<dbReference type="EMBL" id="ACEC01000103">
    <property type="protein sequence ID" value="EEG29404.1"/>
    <property type="molecule type" value="Genomic_DNA"/>
</dbReference>
<dbReference type="Proteomes" id="UP000003340">
    <property type="component" value="Unassembled WGS sequence"/>
</dbReference>
<keyword evidence="2" id="KW-1185">Reference proteome</keyword>
<comment type="caution">
    <text evidence="1">The sequence shown here is derived from an EMBL/GenBank/DDBJ whole genome shotgun (WGS) entry which is preliminary data.</text>
</comment>
<dbReference type="STRING" id="537013.CLOSTMETH_02994"/>
<protein>
    <submittedName>
        <fullName evidence="1">Uncharacterized protein</fullName>
    </submittedName>
</protein>
<gene>
    <name evidence="1" type="ORF">CLOSTMETH_02994</name>
</gene>
<name>C0EGK1_9FIRM</name>
<proteinExistence type="predicted"/>
<dbReference type="AlphaFoldDB" id="C0EGK1"/>
<evidence type="ECO:0000313" key="2">
    <source>
        <dbReference type="Proteomes" id="UP000003340"/>
    </source>
</evidence>
<accession>C0EGK1</accession>
<sequence>MAVAICFQCTVCSPIPQWDNVSICGDFYGGLHLAEKLPEIKK</sequence>